<sequence>MQEFIMLMVGAALVNNVVLVRFLGLCSFMGVTTKIDTAVGMGMATTFVMTVSSILAWAVEVFLLVPFDLGYLRTITFILVIAAVVQFTEMVIRKVSPSLFKTLGIYLPLITTNCAVLGIPLLNVQSRHDFMHSMLYGFASAFGYSLILVIFAGLRERIALNDVPRLFVGPPIGFVTASLLALAFMGFSGISAN</sequence>
<feature type="transmembrane region" description="Helical" evidence="8">
    <location>
        <begin position="134"/>
        <end position="154"/>
    </location>
</feature>
<keyword evidence="6 8" id="KW-1133">Transmembrane helix</keyword>
<dbReference type="Pfam" id="PF02508">
    <property type="entry name" value="Rnf-Nqr"/>
    <property type="match status" value="1"/>
</dbReference>
<reference evidence="10" key="1">
    <citation type="submission" date="2017-12" db="EMBL/GenBank/DDBJ databases">
        <title>Draft genome sequence of Telmatospirillum siberiense 26-4b1T, an acidotolerant peatland alphaproteobacterium potentially involved in sulfur cycling.</title>
        <authorList>
            <person name="Hausmann B."/>
            <person name="Pjevac P."/>
            <person name="Schreck K."/>
            <person name="Herbold C.W."/>
            <person name="Daims H."/>
            <person name="Wagner M."/>
            <person name="Pester M."/>
            <person name="Loy A."/>
        </authorList>
    </citation>
    <scope>NUCLEOTIDE SEQUENCE [LARGE SCALE GENOMIC DNA]</scope>
    <source>
        <strain evidence="10">26-4b1</strain>
    </source>
</reference>
<dbReference type="HAMAP" id="MF_00459">
    <property type="entry name" value="RsxA_RnfA"/>
    <property type="match status" value="1"/>
</dbReference>
<keyword evidence="8" id="KW-0997">Cell inner membrane</keyword>
<evidence type="ECO:0000256" key="4">
    <source>
        <dbReference type="ARBA" id="ARBA00022967"/>
    </source>
</evidence>
<evidence type="ECO:0000256" key="8">
    <source>
        <dbReference type="HAMAP-Rule" id="MF_00459"/>
    </source>
</evidence>
<evidence type="ECO:0000256" key="7">
    <source>
        <dbReference type="ARBA" id="ARBA00023136"/>
    </source>
</evidence>
<comment type="similarity">
    <text evidence="8">Belongs to the NqrDE/RnfAE family.</text>
</comment>
<evidence type="ECO:0000256" key="1">
    <source>
        <dbReference type="ARBA" id="ARBA00004127"/>
    </source>
</evidence>
<evidence type="ECO:0000256" key="6">
    <source>
        <dbReference type="ARBA" id="ARBA00022989"/>
    </source>
</evidence>
<organism evidence="9 10">
    <name type="scientific">Telmatospirillum siberiense</name>
    <dbReference type="NCBI Taxonomy" id="382514"/>
    <lineage>
        <taxon>Bacteria</taxon>
        <taxon>Pseudomonadati</taxon>
        <taxon>Pseudomonadota</taxon>
        <taxon>Alphaproteobacteria</taxon>
        <taxon>Rhodospirillales</taxon>
        <taxon>Rhodospirillaceae</taxon>
        <taxon>Telmatospirillum</taxon>
    </lineage>
</organism>
<name>A0A2N3PMU2_9PROT</name>
<dbReference type="GO" id="GO:0005886">
    <property type="term" value="C:plasma membrane"/>
    <property type="evidence" value="ECO:0007669"/>
    <property type="project" value="UniProtKB-SubCell"/>
</dbReference>
<keyword evidence="8" id="KW-1003">Cell membrane</keyword>
<dbReference type="NCBIfam" id="TIGR01943">
    <property type="entry name" value="rnfA"/>
    <property type="match status" value="1"/>
</dbReference>
<dbReference type="GO" id="GO:0022900">
    <property type="term" value="P:electron transport chain"/>
    <property type="evidence" value="ECO:0007669"/>
    <property type="project" value="UniProtKB-UniRule"/>
</dbReference>
<dbReference type="OrthoDB" id="9803631at2"/>
<feature type="transmembrane region" description="Helical" evidence="8">
    <location>
        <begin position="71"/>
        <end position="91"/>
    </location>
</feature>
<feature type="transmembrane region" description="Helical" evidence="8">
    <location>
        <begin position="6"/>
        <end position="26"/>
    </location>
</feature>
<keyword evidence="5 8" id="KW-0249">Electron transport</keyword>
<dbReference type="Proteomes" id="UP000233293">
    <property type="component" value="Unassembled WGS sequence"/>
</dbReference>
<comment type="subcellular location">
    <subcellularLocation>
        <location evidence="8">Cell inner membrane</location>
        <topology evidence="8">Multi-pass membrane protein</topology>
    </subcellularLocation>
    <subcellularLocation>
        <location evidence="1">Endomembrane system</location>
        <topology evidence="1">Multi-pass membrane protein</topology>
    </subcellularLocation>
</comment>
<keyword evidence="10" id="KW-1185">Reference proteome</keyword>
<dbReference type="PANTHER" id="PTHR30335:SF0">
    <property type="entry name" value="ION-TRANSLOCATING OXIDOREDUCTASE COMPLEX SUBUNIT A"/>
    <property type="match status" value="1"/>
</dbReference>
<evidence type="ECO:0000256" key="5">
    <source>
        <dbReference type="ARBA" id="ARBA00022982"/>
    </source>
</evidence>
<protein>
    <recommendedName>
        <fullName evidence="8">Ion-translocating oxidoreductase complex subunit A</fullName>
        <ecNumber evidence="8">7.-.-.-</ecNumber>
    </recommendedName>
    <alternativeName>
        <fullName evidence="8">Rnf electron transport complex subunit A</fullName>
    </alternativeName>
</protein>
<keyword evidence="3 8" id="KW-0812">Transmembrane</keyword>
<gene>
    <name evidence="8" type="primary">rnfA</name>
    <name evidence="9" type="ORF">CWS72_25375</name>
</gene>
<comment type="subunit">
    <text evidence="8">The complex is composed of six subunits: RnfA, RnfB, RnfC, RnfD, RnfE and RnfG.</text>
</comment>
<keyword evidence="7 8" id="KW-0472">Membrane</keyword>
<evidence type="ECO:0000256" key="3">
    <source>
        <dbReference type="ARBA" id="ARBA00022692"/>
    </source>
</evidence>
<feature type="transmembrane region" description="Helical" evidence="8">
    <location>
        <begin position="38"/>
        <end position="59"/>
    </location>
</feature>
<dbReference type="EC" id="7.-.-.-" evidence="8"/>
<evidence type="ECO:0000313" key="10">
    <source>
        <dbReference type="Proteomes" id="UP000233293"/>
    </source>
</evidence>
<comment type="caution">
    <text evidence="9">The sequence shown here is derived from an EMBL/GenBank/DDBJ whole genome shotgun (WGS) entry which is preliminary data.</text>
</comment>
<keyword evidence="2 8" id="KW-0813">Transport</keyword>
<proteinExistence type="inferred from homology"/>
<evidence type="ECO:0000313" key="9">
    <source>
        <dbReference type="EMBL" id="PKU21725.1"/>
    </source>
</evidence>
<dbReference type="InterPro" id="IPR050133">
    <property type="entry name" value="NqrDE/RnfAE_oxidrdctase"/>
</dbReference>
<evidence type="ECO:0000256" key="2">
    <source>
        <dbReference type="ARBA" id="ARBA00022448"/>
    </source>
</evidence>
<dbReference type="GO" id="GO:0012505">
    <property type="term" value="C:endomembrane system"/>
    <property type="evidence" value="ECO:0007669"/>
    <property type="project" value="UniProtKB-SubCell"/>
</dbReference>
<dbReference type="PIRSF" id="PIRSF006102">
    <property type="entry name" value="NQR_DE"/>
    <property type="match status" value="1"/>
</dbReference>
<feature type="transmembrane region" description="Helical" evidence="8">
    <location>
        <begin position="166"/>
        <end position="190"/>
    </location>
</feature>
<keyword evidence="4 8" id="KW-1278">Translocase</keyword>
<dbReference type="NCBIfam" id="NF003481">
    <property type="entry name" value="PRK05151.1"/>
    <property type="match status" value="1"/>
</dbReference>
<dbReference type="InterPro" id="IPR003667">
    <property type="entry name" value="NqrDE/RnfAE"/>
</dbReference>
<dbReference type="EMBL" id="PIUM01000046">
    <property type="protein sequence ID" value="PKU21725.1"/>
    <property type="molecule type" value="Genomic_DNA"/>
</dbReference>
<dbReference type="PANTHER" id="PTHR30335">
    <property type="entry name" value="INTEGRAL MEMBRANE PROTEIN OF SOXR-REDUCING COMPLEX"/>
    <property type="match status" value="1"/>
</dbReference>
<dbReference type="InterPro" id="IPR011293">
    <property type="entry name" value="Ion_transpt_RnfA/RsxA"/>
</dbReference>
<dbReference type="RefSeq" id="WP_101253466.1">
    <property type="nucleotide sequence ID" value="NZ_PIUM01000046.1"/>
</dbReference>
<comment type="function">
    <text evidence="8">Part of a membrane-bound complex that couples electron transfer with translocation of ions across the membrane.</text>
</comment>
<dbReference type="AlphaFoldDB" id="A0A2N3PMU2"/>
<feature type="transmembrane region" description="Helical" evidence="8">
    <location>
        <begin position="103"/>
        <end position="122"/>
    </location>
</feature>
<accession>A0A2N3PMU2</accession>